<keyword evidence="4" id="KW-1185">Reference proteome</keyword>
<protein>
    <submittedName>
        <fullName evidence="3">Helix-turn-helix</fullName>
    </submittedName>
</protein>
<dbReference type="EMBL" id="FNVO01000025">
    <property type="protein sequence ID" value="SEG90176.1"/>
    <property type="molecule type" value="Genomic_DNA"/>
</dbReference>
<gene>
    <name evidence="3" type="ORF">SAMN04489712_12560</name>
</gene>
<proteinExistence type="predicted"/>
<dbReference type="GO" id="GO:0003677">
    <property type="term" value="F:DNA binding"/>
    <property type="evidence" value="ECO:0007669"/>
    <property type="project" value="InterPro"/>
</dbReference>
<dbReference type="InterPro" id="IPR001387">
    <property type="entry name" value="Cro/C1-type_HTH"/>
</dbReference>
<reference evidence="4" key="1">
    <citation type="submission" date="2016-10" db="EMBL/GenBank/DDBJ databases">
        <authorList>
            <person name="Varghese N."/>
            <person name="Submissions S."/>
        </authorList>
    </citation>
    <scope>NUCLEOTIDE SEQUENCE [LARGE SCALE GENOMIC DNA]</scope>
    <source>
        <strain evidence="4">DSM 43163</strain>
    </source>
</reference>
<dbReference type="SMART" id="SM00530">
    <property type="entry name" value="HTH_XRE"/>
    <property type="match status" value="1"/>
</dbReference>
<dbReference type="GO" id="GO:0003700">
    <property type="term" value="F:DNA-binding transcription factor activity"/>
    <property type="evidence" value="ECO:0007669"/>
    <property type="project" value="InterPro"/>
</dbReference>
<evidence type="ECO:0000256" key="1">
    <source>
        <dbReference type="SAM" id="MobiDB-lite"/>
    </source>
</evidence>
<evidence type="ECO:0000259" key="2">
    <source>
        <dbReference type="PROSITE" id="PS50943"/>
    </source>
</evidence>
<dbReference type="InterPro" id="IPR010982">
    <property type="entry name" value="Lambda_DNA-bd_dom_sf"/>
</dbReference>
<evidence type="ECO:0000313" key="4">
    <source>
        <dbReference type="Proteomes" id="UP000236723"/>
    </source>
</evidence>
<dbReference type="Proteomes" id="UP000236723">
    <property type="component" value="Unassembled WGS sequence"/>
</dbReference>
<sequence length="109" mass="12055">MSTGRRWQDIKAEAHRRHPELADPERRERARAELDAYVAGHHLKELRKAIGKTQAEVAQILGVSQSRISQIENGDIKAMELETLRAYAAALGGHLDITISVGPHSVKVA</sequence>
<dbReference type="OrthoDB" id="3397486at2"/>
<organism evidence="3 4">
    <name type="scientific">Thermomonospora echinospora</name>
    <dbReference type="NCBI Taxonomy" id="1992"/>
    <lineage>
        <taxon>Bacteria</taxon>
        <taxon>Bacillati</taxon>
        <taxon>Actinomycetota</taxon>
        <taxon>Actinomycetes</taxon>
        <taxon>Streptosporangiales</taxon>
        <taxon>Thermomonosporaceae</taxon>
        <taxon>Thermomonospora</taxon>
    </lineage>
</organism>
<dbReference type="InterPro" id="IPR000943">
    <property type="entry name" value="RNA_pol_sigma70"/>
</dbReference>
<dbReference type="Pfam" id="PF01381">
    <property type="entry name" value="HTH_3"/>
    <property type="match status" value="1"/>
</dbReference>
<feature type="domain" description="HTH cro/C1-type" evidence="2">
    <location>
        <begin position="43"/>
        <end position="98"/>
    </location>
</feature>
<accession>A0A1H6DZK0</accession>
<feature type="region of interest" description="Disordered" evidence="1">
    <location>
        <begin position="1"/>
        <end position="27"/>
    </location>
</feature>
<dbReference type="RefSeq" id="WP_103943968.1">
    <property type="nucleotide sequence ID" value="NZ_FNVO01000025.1"/>
</dbReference>
<dbReference type="PROSITE" id="PS00716">
    <property type="entry name" value="SIGMA70_2"/>
    <property type="match status" value="1"/>
</dbReference>
<dbReference type="CDD" id="cd00093">
    <property type="entry name" value="HTH_XRE"/>
    <property type="match status" value="1"/>
</dbReference>
<dbReference type="SUPFAM" id="SSF47413">
    <property type="entry name" value="lambda repressor-like DNA-binding domains"/>
    <property type="match status" value="1"/>
</dbReference>
<dbReference type="PROSITE" id="PS50943">
    <property type="entry name" value="HTH_CROC1"/>
    <property type="match status" value="1"/>
</dbReference>
<dbReference type="Gene3D" id="1.10.260.40">
    <property type="entry name" value="lambda repressor-like DNA-binding domains"/>
    <property type="match status" value="1"/>
</dbReference>
<dbReference type="GO" id="GO:0006352">
    <property type="term" value="P:DNA-templated transcription initiation"/>
    <property type="evidence" value="ECO:0007669"/>
    <property type="project" value="InterPro"/>
</dbReference>
<evidence type="ECO:0000313" key="3">
    <source>
        <dbReference type="EMBL" id="SEG90176.1"/>
    </source>
</evidence>
<name>A0A1H6DZK0_9ACTN</name>
<dbReference type="AlphaFoldDB" id="A0A1H6DZK0"/>